<dbReference type="PANTHER" id="PTHR14710:SF2">
    <property type="entry name" value="GEM-ASSOCIATED PROTEIN 6"/>
    <property type="match status" value="1"/>
</dbReference>
<evidence type="ECO:0000259" key="1">
    <source>
        <dbReference type="PROSITE" id="PS52001"/>
    </source>
</evidence>
<dbReference type="InterPro" id="IPR046856">
    <property type="entry name" value="Gemin6_C"/>
</dbReference>
<dbReference type="STRING" id="1661398.A0A482V7V6"/>
<dbReference type="OrthoDB" id="77463at2759"/>
<dbReference type="Proteomes" id="UP000292052">
    <property type="component" value="Unassembled WGS sequence"/>
</dbReference>
<accession>A0A482V7V6</accession>
<proteinExistence type="predicted"/>
<evidence type="ECO:0000313" key="2">
    <source>
        <dbReference type="EMBL" id="RZB39282.1"/>
    </source>
</evidence>
<sequence length="156" mass="17932">MEEDTIFNDNVLYMKSLIGKTVSVETVDNQCHNGTVYVIDPVYKTVVLVNKESEPNLEFVLYRAIKSFKVLSDATDEDFLHNSDGVCTEEALQIKLKLVKWLKHMFIDVKEDGDLLRVEDHLTIGAPYGKEDCMCDNTIVLERIRNIIDLMPQDFE</sequence>
<dbReference type="GO" id="GO:0000387">
    <property type="term" value="P:spliceosomal snRNP assembly"/>
    <property type="evidence" value="ECO:0007669"/>
    <property type="project" value="TreeGrafter"/>
</dbReference>
<dbReference type="GO" id="GO:0005634">
    <property type="term" value="C:nucleus"/>
    <property type="evidence" value="ECO:0007669"/>
    <property type="project" value="InterPro"/>
</dbReference>
<dbReference type="PROSITE" id="PS52001">
    <property type="entry name" value="AD"/>
    <property type="match status" value="1"/>
</dbReference>
<feature type="domain" description="AD" evidence="1">
    <location>
        <begin position="69"/>
        <end position="156"/>
    </location>
</feature>
<dbReference type="PANTHER" id="PTHR14710">
    <property type="entry name" value="GEM-ASSOCIATED PROTEIN 6"/>
    <property type="match status" value="1"/>
</dbReference>
<dbReference type="Gene3D" id="2.30.30.100">
    <property type="match status" value="1"/>
</dbReference>
<name>A0A482V7V6_ASBVE</name>
<keyword evidence="3" id="KW-1185">Reference proteome</keyword>
<organism evidence="2 3">
    <name type="scientific">Asbolus verrucosus</name>
    <name type="common">Desert ironclad beetle</name>
    <dbReference type="NCBI Taxonomy" id="1661398"/>
    <lineage>
        <taxon>Eukaryota</taxon>
        <taxon>Metazoa</taxon>
        <taxon>Ecdysozoa</taxon>
        <taxon>Arthropoda</taxon>
        <taxon>Hexapoda</taxon>
        <taxon>Insecta</taxon>
        <taxon>Pterygota</taxon>
        <taxon>Neoptera</taxon>
        <taxon>Endopterygota</taxon>
        <taxon>Coleoptera</taxon>
        <taxon>Polyphaga</taxon>
        <taxon>Cucujiformia</taxon>
        <taxon>Tenebrionidae</taxon>
        <taxon>Pimeliinae</taxon>
        <taxon>Asbolus</taxon>
    </lineage>
</organism>
<evidence type="ECO:0000313" key="3">
    <source>
        <dbReference type="Proteomes" id="UP000292052"/>
    </source>
</evidence>
<dbReference type="InterPro" id="IPR009422">
    <property type="entry name" value="Gemin6"/>
</dbReference>
<protein>
    <submittedName>
        <fullName evidence="2">Gemin6 domain containing protein</fullName>
    </submittedName>
</protein>
<dbReference type="GO" id="GO:0032797">
    <property type="term" value="C:SMN complex"/>
    <property type="evidence" value="ECO:0007669"/>
    <property type="project" value="TreeGrafter"/>
</dbReference>
<dbReference type="Pfam" id="PF20417">
    <property type="entry name" value="Gemin6_C"/>
    <property type="match status" value="1"/>
</dbReference>
<comment type="caution">
    <text evidence="2">The sequence shown here is derived from an EMBL/GenBank/DDBJ whole genome shotgun (WGS) entry which is preliminary data.</text>
</comment>
<dbReference type="InterPro" id="IPR047574">
    <property type="entry name" value="AD"/>
</dbReference>
<dbReference type="AlphaFoldDB" id="A0A482V7V6"/>
<dbReference type="GO" id="GO:0000245">
    <property type="term" value="P:spliceosomal complex assembly"/>
    <property type="evidence" value="ECO:0007669"/>
    <property type="project" value="InterPro"/>
</dbReference>
<gene>
    <name evidence="2" type="ORF">BDFB_002056</name>
</gene>
<reference evidence="2 3" key="1">
    <citation type="submission" date="2017-03" db="EMBL/GenBank/DDBJ databases">
        <title>Genome of the blue death feigning beetle - Asbolus verrucosus.</title>
        <authorList>
            <person name="Rider S.D."/>
        </authorList>
    </citation>
    <scope>NUCLEOTIDE SEQUENCE [LARGE SCALE GENOMIC DNA]</scope>
    <source>
        <strain evidence="2">Butters</strain>
        <tissue evidence="2">Head and leg muscle</tissue>
    </source>
</reference>
<dbReference type="EMBL" id="QDEB01129579">
    <property type="protein sequence ID" value="RZB39282.1"/>
    <property type="molecule type" value="Genomic_DNA"/>
</dbReference>